<evidence type="ECO:0000256" key="1">
    <source>
        <dbReference type="SAM" id="Phobius"/>
    </source>
</evidence>
<reference evidence="2" key="1">
    <citation type="submission" date="2023-10" db="EMBL/GenBank/DDBJ databases">
        <title>Screening of Alkalihalophilus pseudofirmusBZ-TG-HK211 and Its Alleviation of Salt Stress on Rapeseed Growth.</title>
        <authorList>
            <person name="Zhao B."/>
            <person name="Guo T."/>
        </authorList>
    </citation>
    <scope>NUCLEOTIDE SEQUENCE</scope>
    <source>
        <strain evidence="2">BZ-TG-HK211</strain>
    </source>
</reference>
<accession>A0AAJ2L129</accession>
<organism evidence="2 3">
    <name type="scientific">Alkalihalophilus pseudofirmus</name>
    <name type="common">Bacillus pseudofirmus</name>
    <dbReference type="NCBI Taxonomy" id="79885"/>
    <lineage>
        <taxon>Bacteria</taxon>
        <taxon>Bacillati</taxon>
        <taxon>Bacillota</taxon>
        <taxon>Bacilli</taxon>
        <taxon>Bacillales</taxon>
        <taxon>Bacillaceae</taxon>
        <taxon>Alkalihalophilus</taxon>
    </lineage>
</organism>
<dbReference type="EMBL" id="JAWJAY010000001">
    <property type="protein sequence ID" value="MDV2884655.1"/>
    <property type="molecule type" value="Genomic_DNA"/>
</dbReference>
<comment type="caution">
    <text evidence="2">The sequence shown here is derived from an EMBL/GenBank/DDBJ whole genome shotgun (WGS) entry which is preliminary data.</text>
</comment>
<proteinExistence type="predicted"/>
<keyword evidence="1" id="KW-0812">Transmembrane</keyword>
<dbReference type="RefSeq" id="WP_289236851.1">
    <property type="nucleotide sequence ID" value="NZ_CP117835.1"/>
</dbReference>
<feature type="transmembrane region" description="Helical" evidence="1">
    <location>
        <begin position="27"/>
        <end position="45"/>
    </location>
</feature>
<protein>
    <submittedName>
        <fullName evidence="2">Uncharacterized protein</fullName>
    </submittedName>
</protein>
<feature type="transmembrane region" description="Helical" evidence="1">
    <location>
        <begin position="5"/>
        <end position="21"/>
    </location>
</feature>
<sequence>MLKKYKSYLLLLIGYIIYRVTTEETVTFTMILMIILSFAFIAWMLEELDKQNAN</sequence>
<name>A0AAJ2L129_ALKPS</name>
<evidence type="ECO:0000313" key="2">
    <source>
        <dbReference type="EMBL" id="MDV2884655.1"/>
    </source>
</evidence>
<gene>
    <name evidence="2" type="ORF">RYX45_05660</name>
</gene>
<dbReference type="Proteomes" id="UP001285636">
    <property type="component" value="Unassembled WGS sequence"/>
</dbReference>
<evidence type="ECO:0000313" key="3">
    <source>
        <dbReference type="Proteomes" id="UP001285636"/>
    </source>
</evidence>
<keyword evidence="1" id="KW-0472">Membrane</keyword>
<keyword evidence="1" id="KW-1133">Transmembrane helix</keyword>
<dbReference type="AlphaFoldDB" id="A0AAJ2L129"/>